<dbReference type="Pfam" id="PF00652">
    <property type="entry name" value="Ricin_B_lectin"/>
    <property type="match status" value="1"/>
</dbReference>
<evidence type="ECO:0000259" key="2">
    <source>
        <dbReference type="SMART" id="SM00458"/>
    </source>
</evidence>
<dbReference type="EMBL" id="JAACJJ010000014">
    <property type="protein sequence ID" value="KAF5327064.1"/>
    <property type="molecule type" value="Genomic_DNA"/>
</dbReference>
<comment type="caution">
    <text evidence="3">The sequence shown here is derived from an EMBL/GenBank/DDBJ whole genome shotgun (WGS) entry which is preliminary data.</text>
</comment>
<dbReference type="InterPro" id="IPR035992">
    <property type="entry name" value="Ricin_B-like_lectins"/>
</dbReference>
<sequence>MHTIFNALAGLVLAAASVEAAGIPAYTGALQFQPGRSSLKCLTAASNSDGARVTIQDCVSGQQSQQWVMNNGVNVRVFGNKCLDVPEGKTADGTKLQIWTCSNGNQNQVWDYNKWTNRITWLNKNKCLDLTDSVQTNGNRMQIWKCSDNNINQVWNAGYPSNNLPATVQFDQSGTNRCIGTEGSNSKCQTAWINSADDFCIFGPPRRAPVGEIERDAVAYCTKSGRGTRTMPNGTLKGVHFVKTPEYVQITGVGNFTKINVPKGDDGGELDNRGADGKGNPIGGLLFGNTFGQNYQYHEWTSFLSDKEFCIRACVGARATSLCNHIYDRMGCRWNIVGNYNADKFENCESGPALPMGVYGTSTYKQGATPVPAAHPAPQSSNCKTLPTVTLGPAVKRRDEKVIKRVAAPFPGATPLP</sequence>
<protein>
    <recommendedName>
        <fullName evidence="2">Ricin B lectin domain-containing protein</fullName>
    </recommendedName>
</protein>
<evidence type="ECO:0000313" key="3">
    <source>
        <dbReference type="EMBL" id="KAF5327064.1"/>
    </source>
</evidence>
<dbReference type="Proteomes" id="UP000567179">
    <property type="component" value="Unassembled WGS sequence"/>
</dbReference>
<proteinExistence type="predicted"/>
<dbReference type="SUPFAM" id="SSF50370">
    <property type="entry name" value="Ricin B-like lectins"/>
    <property type="match status" value="1"/>
</dbReference>
<dbReference type="CDD" id="cd00161">
    <property type="entry name" value="beta-trefoil_Ricin-like"/>
    <property type="match status" value="1"/>
</dbReference>
<dbReference type="OrthoDB" id="2564904at2759"/>
<accession>A0A8H5BPB7</accession>
<feature type="chain" id="PRO_5034884976" description="Ricin B lectin domain-containing protein" evidence="1">
    <location>
        <begin position="21"/>
        <end position="417"/>
    </location>
</feature>
<keyword evidence="4" id="KW-1185">Reference proteome</keyword>
<dbReference type="Gene3D" id="2.80.10.50">
    <property type="match status" value="2"/>
</dbReference>
<name>A0A8H5BPB7_9AGAR</name>
<dbReference type="InterPro" id="IPR000772">
    <property type="entry name" value="Ricin_B_lectin"/>
</dbReference>
<dbReference type="AlphaFoldDB" id="A0A8H5BPB7"/>
<dbReference type="SMART" id="SM00458">
    <property type="entry name" value="RICIN"/>
    <property type="match status" value="1"/>
</dbReference>
<organism evidence="3 4">
    <name type="scientific">Psilocybe cf. subviscida</name>
    <dbReference type="NCBI Taxonomy" id="2480587"/>
    <lineage>
        <taxon>Eukaryota</taxon>
        <taxon>Fungi</taxon>
        <taxon>Dikarya</taxon>
        <taxon>Basidiomycota</taxon>
        <taxon>Agaricomycotina</taxon>
        <taxon>Agaricomycetes</taxon>
        <taxon>Agaricomycetidae</taxon>
        <taxon>Agaricales</taxon>
        <taxon>Agaricineae</taxon>
        <taxon>Strophariaceae</taxon>
        <taxon>Psilocybe</taxon>
    </lineage>
</organism>
<evidence type="ECO:0000313" key="4">
    <source>
        <dbReference type="Proteomes" id="UP000567179"/>
    </source>
</evidence>
<keyword evidence="1" id="KW-0732">Signal</keyword>
<feature type="domain" description="Ricin B lectin" evidence="2">
    <location>
        <begin position="27"/>
        <end position="158"/>
    </location>
</feature>
<gene>
    <name evidence="3" type="ORF">D9619_004667</name>
</gene>
<evidence type="ECO:0000256" key="1">
    <source>
        <dbReference type="SAM" id="SignalP"/>
    </source>
</evidence>
<dbReference type="PROSITE" id="PS50231">
    <property type="entry name" value="RICIN_B_LECTIN"/>
    <property type="match status" value="1"/>
</dbReference>
<feature type="signal peptide" evidence="1">
    <location>
        <begin position="1"/>
        <end position="20"/>
    </location>
</feature>
<reference evidence="3 4" key="1">
    <citation type="journal article" date="2020" name="ISME J.">
        <title>Uncovering the hidden diversity of litter-decomposition mechanisms in mushroom-forming fungi.</title>
        <authorList>
            <person name="Floudas D."/>
            <person name="Bentzer J."/>
            <person name="Ahren D."/>
            <person name="Johansson T."/>
            <person name="Persson P."/>
            <person name="Tunlid A."/>
        </authorList>
    </citation>
    <scope>NUCLEOTIDE SEQUENCE [LARGE SCALE GENOMIC DNA]</scope>
    <source>
        <strain evidence="3 4">CBS 101986</strain>
    </source>
</reference>